<dbReference type="PROSITE" id="PS00236">
    <property type="entry name" value="NEUROTR_ION_CHANNEL"/>
    <property type="match status" value="1"/>
</dbReference>
<dbReference type="SUPFAM" id="SSF90112">
    <property type="entry name" value="Neurotransmitter-gated ion-channel transmembrane pore"/>
    <property type="match status" value="1"/>
</dbReference>
<feature type="signal peptide" evidence="5">
    <location>
        <begin position="1"/>
        <end position="23"/>
    </location>
</feature>
<dbReference type="RefSeq" id="XP_055891268.1">
    <property type="nucleotide sequence ID" value="XM_056035293.1"/>
</dbReference>
<name>A0A9W3AVN0_BIOGL</name>
<sequence length="598" mass="68122">MLKPFLLLAIFWLILRGVHLVLGFSSDEMVKLRNDLLTSYSVGVLPIKNQSKSIAVNMSFFLIMIHNLNMKNQVLTASGWLKFEWCDEFLQWSPADYGGIDELILFQKDVWLPDIFVENTAQHYRELGNSQMLISVRHTGMVHWEPGIITETSCAVNIGKYPFDTQVCDVRFLTWMHTNKTLTVEPEIDTINLDALLPNGEWDITKTEAKDYRYPSTYRAGTDHTGVTFVVHLRRKRFFYVLNTIIPVVMLSCLNVLVFILPSDCGERMALAVTVLLAFTVYLGIISDNIPKTSESLSLLAIYLTSLLALSTASVVCAGIVLNIHYRDPAHPVPNILIWMFSSVNQSKTKVVCNLTCQRASISHLDRRPAFWDQRRPSIKARRLTLREHRNSRESHLTDTTDDKEDTTVEIEKPLGGVQRSNHGSRSYGNRSFRSGGNKDSSDAEVTNEGPNNNAKEELAAEVTWEAGSRYLGRPYREPHPNSSHSTRKAYVSREEHPVLERASNHARATSAESYELSRQTRQTTYLHDGYNNLPGDSQEILRPMVDPQKTDQEVTWHDIGNSLDRWLFWIFFLVTNTVTVVILVLFIRNDTELDLSV</sequence>
<feature type="domain" description="Neurotransmitter-gated ion-channel ligand-binding" evidence="7">
    <location>
        <begin position="31"/>
        <end position="236"/>
    </location>
</feature>
<dbReference type="InterPro" id="IPR006029">
    <property type="entry name" value="Neurotrans-gated_channel_TM"/>
</dbReference>
<proteinExistence type="inferred from homology"/>
<dbReference type="InterPro" id="IPR018000">
    <property type="entry name" value="Neurotransmitter_ion_chnl_CS"/>
</dbReference>
<feature type="transmembrane region" description="Helical" evidence="5">
    <location>
        <begin position="269"/>
        <end position="287"/>
    </location>
</feature>
<dbReference type="GO" id="GO:0004888">
    <property type="term" value="F:transmembrane signaling receptor activity"/>
    <property type="evidence" value="ECO:0007669"/>
    <property type="project" value="InterPro"/>
</dbReference>
<keyword evidence="9" id="KW-1185">Reference proteome</keyword>
<evidence type="ECO:0000256" key="3">
    <source>
        <dbReference type="ARBA" id="ARBA00022989"/>
    </source>
</evidence>
<dbReference type="CDD" id="cd18989">
    <property type="entry name" value="LGIC_ECD_cation"/>
    <property type="match status" value="1"/>
</dbReference>
<evidence type="ECO:0000256" key="6">
    <source>
        <dbReference type="SAM" id="MobiDB-lite"/>
    </source>
</evidence>
<dbReference type="SUPFAM" id="SSF63712">
    <property type="entry name" value="Nicotinic receptor ligand binding domain-like"/>
    <property type="match status" value="1"/>
</dbReference>
<protein>
    <submittedName>
        <fullName evidence="10">Neuronal acetylcholine receptor subunit beta-4-like</fullName>
    </submittedName>
</protein>
<feature type="transmembrane region" description="Helical" evidence="5">
    <location>
        <begin position="238"/>
        <end position="262"/>
    </location>
</feature>
<evidence type="ECO:0000259" key="7">
    <source>
        <dbReference type="Pfam" id="PF02931"/>
    </source>
</evidence>
<dbReference type="PRINTS" id="PR00252">
    <property type="entry name" value="NRIONCHANNEL"/>
</dbReference>
<feature type="compositionally biased region" description="Basic and acidic residues" evidence="6">
    <location>
        <begin position="492"/>
        <end position="504"/>
    </location>
</feature>
<evidence type="ECO:0000256" key="1">
    <source>
        <dbReference type="ARBA" id="ARBA00004141"/>
    </source>
</evidence>
<feature type="domain" description="Neurotransmitter-gated ion-channel transmembrane" evidence="8">
    <location>
        <begin position="244"/>
        <end position="583"/>
    </location>
</feature>
<keyword evidence="3 5" id="KW-1133">Transmembrane helix</keyword>
<feature type="compositionally biased region" description="Basic and acidic residues" evidence="6">
    <location>
        <begin position="385"/>
        <end position="413"/>
    </location>
</feature>
<dbReference type="Proteomes" id="UP001165740">
    <property type="component" value="Chromosome 7"/>
</dbReference>
<dbReference type="InterPro" id="IPR006201">
    <property type="entry name" value="Neur_channel"/>
</dbReference>
<dbReference type="FunFam" id="2.70.170.10:FF:000028">
    <property type="entry name" value="AcetylCholine Receptor"/>
    <property type="match status" value="1"/>
</dbReference>
<feature type="transmembrane region" description="Helical" evidence="5">
    <location>
        <begin position="567"/>
        <end position="588"/>
    </location>
</feature>
<dbReference type="GeneID" id="106078282"/>
<dbReference type="Pfam" id="PF02931">
    <property type="entry name" value="Neur_chan_LBD"/>
    <property type="match status" value="1"/>
</dbReference>
<evidence type="ECO:0000256" key="2">
    <source>
        <dbReference type="ARBA" id="ARBA00022692"/>
    </source>
</evidence>
<feature type="compositionally biased region" description="Polar residues" evidence="6">
    <location>
        <begin position="419"/>
        <end position="439"/>
    </location>
</feature>
<dbReference type="OrthoDB" id="6127156at2759"/>
<dbReference type="InterPro" id="IPR036719">
    <property type="entry name" value="Neuro-gated_channel_TM_sf"/>
</dbReference>
<comment type="subcellular location">
    <subcellularLocation>
        <location evidence="1">Membrane</location>
        <topology evidence="1">Multi-pass membrane protein</topology>
    </subcellularLocation>
</comment>
<evidence type="ECO:0000259" key="8">
    <source>
        <dbReference type="Pfam" id="PF02932"/>
    </source>
</evidence>
<feature type="region of interest" description="Disordered" evidence="6">
    <location>
        <begin position="472"/>
        <end position="521"/>
    </location>
</feature>
<dbReference type="AlphaFoldDB" id="A0A9W3AVN0"/>
<feature type="region of interest" description="Disordered" evidence="6">
    <location>
        <begin position="383"/>
        <end position="460"/>
    </location>
</feature>
<evidence type="ECO:0000313" key="9">
    <source>
        <dbReference type="Proteomes" id="UP001165740"/>
    </source>
</evidence>
<keyword evidence="5" id="KW-0407">Ion channel</keyword>
<feature type="chain" id="PRO_5041013900" evidence="5">
    <location>
        <begin position="24"/>
        <end position="598"/>
    </location>
</feature>
<feature type="compositionally biased region" description="Polar residues" evidence="6">
    <location>
        <begin position="507"/>
        <end position="521"/>
    </location>
</feature>
<dbReference type="InterPro" id="IPR038050">
    <property type="entry name" value="Neuro_actylchol_rec"/>
</dbReference>
<dbReference type="Gene3D" id="2.70.170.10">
    <property type="entry name" value="Neurotransmitter-gated ion-channel ligand-binding domain"/>
    <property type="match status" value="1"/>
</dbReference>
<gene>
    <name evidence="10" type="primary">LOC106078282</name>
</gene>
<dbReference type="PANTHER" id="PTHR18945">
    <property type="entry name" value="NEUROTRANSMITTER GATED ION CHANNEL"/>
    <property type="match status" value="1"/>
</dbReference>
<accession>A0A9W3AVN0</accession>
<evidence type="ECO:0000313" key="10">
    <source>
        <dbReference type="RefSeq" id="XP_055891268.1"/>
    </source>
</evidence>
<dbReference type="Pfam" id="PF02932">
    <property type="entry name" value="Neur_chan_memb"/>
    <property type="match status" value="1"/>
</dbReference>
<dbReference type="CDD" id="cd19051">
    <property type="entry name" value="LGIC_TM_cation"/>
    <property type="match status" value="1"/>
</dbReference>
<evidence type="ECO:0000256" key="5">
    <source>
        <dbReference type="RuleBase" id="RU000687"/>
    </source>
</evidence>
<dbReference type="GO" id="GO:0005230">
    <property type="term" value="F:extracellular ligand-gated monoatomic ion channel activity"/>
    <property type="evidence" value="ECO:0007669"/>
    <property type="project" value="InterPro"/>
</dbReference>
<keyword evidence="4 5" id="KW-0472">Membrane</keyword>
<dbReference type="Gene3D" id="1.20.58.390">
    <property type="entry name" value="Neurotransmitter-gated ion-channel transmembrane domain"/>
    <property type="match status" value="1"/>
</dbReference>
<evidence type="ECO:0000256" key="4">
    <source>
        <dbReference type="ARBA" id="ARBA00023136"/>
    </source>
</evidence>
<keyword evidence="5" id="KW-0732">Signal</keyword>
<organism evidence="9 10">
    <name type="scientific">Biomphalaria glabrata</name>
    <name type="common">Bloodfluke planorb</name>
    <name type="synonym">Freshwater snail</name>
    <dbReference type="NCBI Taxonomy" id="6526"/>
    <lineage>
        <taxon>Eukaryota</taxon>
        <taxon>Metazoa</taxon>
        <taxon>Spiralia</taxon>
        <taxon>Lophotrochozoa</taxon>
        <taxon>Mollusca</taxon>
        <taxon>Gastropoda</taxon>
        <taxon>Heterobranchia</taxon>
        <taxon>Euthyneura</taxon>
        <taxon>Panpulmonata</taxon>
        <taxon>Hygrophila</taxon>
        <taxon>Lymnaeoidea</taxon>
        <taxon>Planorbidae</taxon>
        <taxon>Biomphalaria</taxon>
    </lineage>
</organism>
<dbReference type="GO" id="GO:0016020">
    <property type="term" value="C:membrane"/>
    <property type="evidence" value="ECO:0007669"/>
    <property type="project" value="UniProtKB-SubCell"/>
</dbReference>
<reference evidence="10" key="1">
    <citation type="submission" date="2025-08" db="UniProtKB">
        <authorList>
            <consortium name="RefSeq"/>
        </authorList>
    </citation>
    <scope>IDENTIFICATION</scope>
</reference>
<keyword evidence="2 5" id="KW-0812">Transmembrane</keyword>
<keyword evidence="5" id="KW-0406">Ion transport</keyword>
<keyword evidence="5" id="KW-0813">Transport</keyword>
<comment type="similarity">
    <text evidence="5">Belongs to the ligand-gated ion channel (TC 1.A.9) family.</text>
</comment>
<feature type="transmembrane region" description="Helical" evidence="5">
    <location>
        <begin position="299"/>
        <end position="322"/>
    </location>
</feature>
<dbReference type="InterPro" id="IPR036734">
    <property type="entry name" value="Neur_chan_lig-bd_sf"/>
</dbReference>
<dbReference type="InterPro" id="IPR006202">
    <property type="entry name" value="Neur_chan_lig-bd"/>
</dbReference>